<dbReference type="EMBL" id="BQKI01000137">
    <property type="protein sequence ID" value="GJN40508.1"/>
    <property type="molecule type" value="Genomic_DNA"/>
</dbReference>
<name>A0AAV5G0D7_ELECO</name>
<evidence type="ECO:0000259" key="1">
    <source>
        <dbReference type="Pfam" id="PF13966"/>
    </source>
</evidence>
<gene>
    <name evidence="2" type="primary">gb29730</name>
    <name evidence="2" type="ORF">PR202_gb29730</name>
</gene>
<organism evidence="2 3">
    <name type="scientific">Eleusine coracana subsp. coracana</name>
    <dbReference type="NCBI Taxonomy" id="191504"/>
    <lineage>
        <taxon>Eukaryota</taxon>
        <taxon>Viridiplantae</taxon>
        <taxon>Streptophyta</taxon>
        <taxon>Embryophyta</taxon>
        <taxon>Tracheophyta</taxon>
        <taxon>Spermatophyta</taxon>
        <taxon>Magnoliopsida</taxon>
        <taxon>Liliopsida</taxon>
        <taxon>Poales</taxon>
        <taxon>Poaceae</taxon>
        <taxon>PACMAD clade</taxon>
        <taxon>Chloridoideae</taxon>
        <taxon>Cynodonteae</taxon>
        <taxon>Eleusininae</taxon>
        <taxon>Eleusine</taxon>
    </lineage>
</organism>
<evidence type="ECO:0000313" key="2">
    <source>
        <dbReference type="EMBL" id="GJN40508.1"/>
    </source>
</evidence>
<dbReference type="InterPro" id="IPR026960">
    <property type="entry name" value="RVT-Znf"/>
</dbReference>
<keyword evidence="3" id="KW-1185">Reference proteome</keyword>
<proteinExistence type="predicted"/>
<dbReference type="Proteomes" id="UP001054889">
    <property type="component" value="Unassembled WGS sequence"/>
</dbReference>
<accession>A0AAV5G0D7</accession>
<feature type="domain" description="Reverse transcriptase zinc-binding" evidence="1">
    <location>
        <begin position="82"/>
        <end position="164"/>
    </location>
</feature>
<reference evidence="2" key="2">
    <citation type="submission" date="2021-12" db="EMBL/GenBank/DDBJ databases">
        <title>Resequencing data analysis of finger millet.</title>
        <authorList>
            <person name="Hatakeyama M."/>
            <person name="Aluri S."/>
            <person name="Balachadran M.T."/>
            <person name="Sivarajan S.R."/>
            <person name="Poveda L."/>
            <person name="Shimizu-Inatsugi R."/>
            <person name="Schlapbach R."/>
            <person name="Sreeman S.M."/>
            <person name="Shimizu K.K."/>
        </authorList>
    </citation>
    <scope>NUCLEOTIDE SEQUENCE</scope>
</reference>
<dbReference type="Pfam" id="PF13966">
    <property type="entry name" value="zf-RVT"/>
    <property type="match status" value="1"/>
</dbReference>
<reference evidence="2" key="1">
    <citation type="journal article" date="2018" name="DNA Res.">
        <title>Multiple hybrid de novo genome assembly of finger millet, an orphan allotetraploid crop.</title>
        <authorList>
            <person name="Hatakeyama M."/>
            <person name="Aluri S."/>
            <person name="Balachadran M.T."/>
            <person name="Sivarajan S.R."/>
            <person name="Patrignani A."/>
            <person name="Gruter S."/>
            <person name="Poveda L."/>
            <person name="Shimizu-Inatsugi R."/>
            <person name="Baeten J."/>
            <person name="Francoijs K.J."/>
            <person name="Nataraja K.N."/>
            <person name="Reddy Y.A.N."/>
            <person name="Phadnis S."/>
            <person name="Ravikumar R.L."/>
            <person name="Schlapbach R."/>
            <person name="Sreeman S.M."/>
            <person name="Shimizu K.K."/>
        </authorList>
    </citation>
    <scope>NUCLEOTIDE SEQUENCE</scope>
</reference>
<comment type="caution">
    <text evidence="2">The sequence shown here is derived from an EMBL/GenBank/DDBJ whole genome shotgun (WGS) entry which is preliminary data.</text>
</comment>
<evidence type="ECO:0000313" key="3">
    <source>
        <dbReference type="Proteomes" id="UP001054889"/>
    </source>
</evidence>
<sequence>MMEQQLEDLFPLIFSMVPKRVGNKRTIHEALIDMMWIQDIHGVASFDVRLEFIKLCDIISDITLQPGVADVHFWRLSSSGQYSASSAYEAQFQGSVQFSPRERIWKTWAPGKCRFFLWLATNNRCWTADRLARRNLPHPERCPFCDQEDKTIHYLLVGCVFARQF</sequence>
<protein>
    <recommendedName>
        <fullName evidence="1">Reverse transcriptase zinc-binding domain-containing protein</fullName>
    </recommendedName>
</protein>
<dbReference type="AlphaFoldDB" id="A0AAV5G0D7"/>